<evidence type="ECO:0000256" key="4">
    <source>
        <dbReference type="SAM" id="MobiDB-lite"/>
    </source>
</evidence>
<dbReference type="Pfam" id="PF06046">
    <property type="entry name" value="Sec6"/>
    <property type="match status" value="1"/>
</dbReference>
<dbReference type="InterPro" id="IPR010326">
    <property type="entry name" value="EXOC3/Sec6"/>
</dbReference>
<evidence type="ECO:0000256" key="1">
    <source>
        <dbReference type="ARBA" id="ARBA00009447"/>
    </source>
</evidence>
<evidence type="ECO:0000313" key="6">
    <source>
        <dbReference type="Proteomes" id="UP001174909"/>
    </source>
</evidence>
<feature type="region of interest" description="Disordered" evidence="4">
    <location>
        <begin position="186"/>
        <end position="208"/>
    </location>
</feature>
<dbReference type="EMBL" id="CASHTH010004166">
    <property type="protein sequence ID" value="CAI8054292.1"/>
    <property type="molecule type" value="Genomic_DNA"/>
</dbReference>
<dbReference type="Gene3D" id="1.10.357.70">
    <property type="entry name" value="Exocyst complex component Sec6, C-terminal domain"/>
    <property type="match status" value="1"/>
</dbReference>
<dbReference type="InterPro" id="IPR042532">
    <property type="entry name" value="EXOC3/Sec6_C"/>
</dbReference>
<dbReference type="GO" id="GO:0000149">
    <property type="term" value="F:SNARE binding"/>
    <property type="evidence" value="ECO:0007669"/>
    <property type="project" value="TreeGrafter"/>
</dbReference>
<dbReference type="AlphaFoldDB" id="A0AA35TWC6"/>
<dbReference type="Proteomes" id="UP001174909">
    <property type="component" value="Unassembled WGS sequence"/>
</dbReference>
<dbReference type="GO" id="GO:0006887">
    <property type="term" value="P:exocytosis"/>
    <property type="evidence" value="ECO:0007669"/>
    <property type="project" value="UniProtKB-KW"/>
</dbReference>
<keyword evidence="2" id="KW-0813">Transport</keyword>
<keyword evidence="3" id="KW-0268">Exocytosis</keyword>
<protein>
    <submittedName>
        <fullName evidence="5">Exocyst complex component 3</fullName>
    </submittedName>
</protein>
<evidence type="ECO:0000256" key="2">
    <source>
        <dbReference type="ARBA" id="ARBA00022448"/>
    </source>
</evidence>
<feature type="compositionally biased region" description="Basic and acidic residues" evidence="4">
    <location>
        <begin position="197"/>
        <end position="208"/>
    </location>
</feature>
<reference evidence="5" key="1">
    <citation type="submission" date="2023-03" db="EMBL/GenBank/DDBJ databases">
        <authorList>
            <person name="Steffen K."/>
            <person name="Cardenas P."/>
        </authorList>
    </citation>
    <scope>NUCLEOTIDE SEQUENCE</scope>
</reference>
<proteinExistence type="inferred from homology"/>
<dbReference type="GO" id="GO:0000145">
    <property type="term" value="C:exocyst"/>
    <property type="evidence" value="ECO:0007669"/>
    <property type="project" value="InterPro"/>
</dbReference>
<evidence type="ECO:0000256" key="3">
    <source>
        <dbReference type="ARBA" id="ARBA00022483"/>
    </source>
</evidence>
<dbReference type="PANTHER" id="PTHR21292:SF1">
    <property type="entry name" value="EXOCYST COMPLEX COMPONENT 3"/>
    <property type="match status" value="1"/>
</dbReference>
<name>A0AA35TWC6_GEOBA</name>
<sequence>TVRLYVLRAAGSANQWCWWVLSKAPYSTSTEISRNSNQREILYLSLSLSLSLPFPPRPPATCSYHTYVIVQCQQRVIESYLLALCSKRMVLKKDKEREKAAEYIVDESRKMSAMFLRLSHACNPRYTQLIEMMAEVIKSKQEYLPLDISSLANKHREVNEGHVVALLAMRGDMSKAQVTKMLQSTVLGKTEEEEEGEGARPGRRREEKNILAQISVKNHWGLLK</sequence>
<comment type="similarity">
    <text evidence="1">Belongs to the SEC6 family.</text>
</comment>
<dbReference type="PANTHER" id="PTHR21292">
    <property type="entry name" value="EXOCYST COMPLEX COMPONENT SEC6-RELATED"/>
    <property type="match status" value="1"/>
</dbReference>
<comment type="caution">
    <text evidence="5">The sequence shown here is derived from an EMBL/GenBank/DDBJ whole genome shotgun (WGS) entry which is preliminary data.</text>
</comment>
<evidence type="ECO:0000313" key="5">
    <source>
        <dbReference type="EMBL" id="CAI8054292.1"/>
    </source>
</evidence>
<gene>
    <name evidence="5" type="ORF">GBAR_LOCUS29649</name>
</gene>
<feature type="non-terminal residue" evidence="5">
    <location>
        <position position="1"/>
    </location>
</feature>
<accession>A0AA35TWC6</accession>
<organism evidence="5 6">
    <name type="scientific">Geodia barretti</name>
    <name type="common">Barrett's horny sponge</name>
    <dbReference type="NCBI Taxonomy" id="519541"/>
    <lineage>
        <taxon>Eukaryota</taxon>
        <taxon>Metazoa</taxon>
        <taxon>Porifera</taxon>
        <taxon>Demospongiae</taxon>
        <taxon>Heteroscleromorpha</taxon>
        <taxon>Tetractinellida</taxon>
        <taxon>Astrophorina</taxon>
        <taxon>Geodiidae</taxon>
        <taxon>Geodia</taxon>
    </lineage>
</organism>
<dbReference type="GO" id="GO:0051601">
    <property type="term" value="P:exocyst localization"/>
    <property type="evidence" value="ECO:0007669"/>
    <property type="project" value="TreeGrafter"/>
</dbReference>
<keyword evidence="6" id="KW-1185">Reference proteome</keyword>